<evidence type="ECO:0000313" key="1">
    <source>
        <dbReference type="EMBL" id="MFF3569126.1"/>
    </source>
</evidence>
<keyword evidence="1" id="KW-0238">DNA-binding</keyword>
<dbReference type="Proteomes" id="UP001601992">
    <property type="component" value="Unassembled WGS sequence"/>
</dbReference>
<keyword evidence="2" id="KW-1185">Reference proteome</keyword>
<sequence length="86" mass="9537">MAVGLEGESGDLQRKLGDEEDGVARADTCELATPAEAAKFLRTTVAKLANDRYMGVGPRYVKYGRSVLYPWRCLSEFVDDHTVRGR</sequence>
<protein>
    <submittedName>
        <fullName evidence="1">DNA-binding protein</fullName>
    </submittedName>
</protein>
<reference evidence="1 2" key="1">
    <citation type="submission" date="2024-10" db="EMBL/GenBank/DDBJ databases">
        <title>The Natural Products Discovery Center: Release of the First 8490 Sequenced Strains for Exploring Actinobacteria Biosynthetic Diversity.</title>
        <authorList>
            <person name="Kalkreuter E."/>
            <person name="Kautsar S.A."/>
            <person name="Yang D."/>
            <person name="Bader C.D."/>
            <person name="Teijaro C.N."/>
            <person name="Fluegel L."/>
            <person name="Davis C.M."/>
            <person name="Simpson J.R."/>
            <person name="Lauterbach L."/>
            <person name="Steele A.D."/>
            <person name="Gui C."/>
            <person name="Meng S."/>
            <person name="Li G."/>
            <person name="Viehrig K."/>
            <person name="Ye F."/>
            <person name="Su P."/>
            <person name="Kiefer A.F."/>
            <person name="Nichols A."/>
            <person name="Cepeda A.J."/>
            <person name="Yan W."/>
            <person name="Fan B."/>
            <person name="Jiang Y."/>
            <person name="Adhikari A."/>
            <person name="Zheng C.-J."/>
            <person name="Schuster L."/>
            <person name="Cowan T.M."/>
            <person name="Smanski M.J."/>
            <person name="Chevrette M.G."/>
            <person name="De Carvalho L.P.S."/>
            <person name="Shen B."/>
        </authorList>
    </citation>
    <scope>NUCLEOTIDE SEQUENCE [LARGE SCALE GENOMIC DNA]</scope>
    <source>
        <strain evidence="1 2">NPDC002593</strain>
    </source>
</reference>
<name>A0ABW6RYN1_9NOCA</name>
<gene>
    <name evidence="1" type="ORF">ACFYXQ_15240</name>
</gene>
<accession>A0ABW6RYN1</accession>
<evidence type="ECO:0000313" key="2">
    <source>
        <dbReference type="Proteomes" id="UP001601992"/>
    </source>
</evidence>
<proteinExistence type="predicted"/>
<comment type="caution">
    <text evidence="1">The sequence shown here is derived from an EMBL/GenBank/DDBJ whole genome shotgun (WGS) entry which is preliminary data.</text>
</comment>
<dbReference type="RefSeq" id="WP_387403862.1">
    <property type="nucleotide sequence ID" value="NZ_JBIAQY010000004.1"/>
</dbReference>
<organism evidence="1 2">
    <name type="scientific">Nocardia jiangxiensis</name>
    <dbReference type="NCBI Taxonomy" id="282685"/>
    <lineage>
        <taxon>Bacteria</taxon>
        <taxon>Bacillati</taxon>
        <taxon>Actinomycetota</taxon>
        <taxon>Actinomycetes</taxon>
        <taxon>Mycobacteriales</taxon>
        <taxon>Nocardiaceae</taxon>
        <taxon>Nocardia</taxon>
    </lineage>
</organism>
<dbReference type="EMBL" id="JBIAQY010000004">
    <property type="protein sequence ID" value="MFF3569126.1"/>
    <property type="molecule type" value="Genomic_DNA"/>
</dbReference>
<dbReference type="GO" id="GO:0003677">
    <property type="term" value="F:DNA binding"/>
    <property type="evidence" value="ECO:0007669"/>
    <property type="project" value="UniProtKB-KW"/>
</dbReference>